<evidence type="ECO:0000313" key="5">
    <source>
        <dbReference type="Proteomes" id="UP000887574"/>
    </source>
</evidence>
<proteinExistence type="predicted"/>
<dbReference type="InterPro" id="IPR001841">
    <property type="entry name" value="Znf_RING"/>
</dbReference>
<feature type="domain" description="RING-type" evidence="4">
    <location>
        <begin position="163"/>
        <end position="205"/>
    </location>
</feature>
<organism evidence="5 6">
    <name type="scientific">Ditylenchus dipsaci</name>
    <dbReference type="NCBI Taxonomy" id="166011"/>
    <lineage>
        <taxon>Eukaryota</taxon>
        <taxon>Metazoa</taxon>
        <taxon>Ecdysozoa</taxon>
        <taxon>Nematoda</taxon>
        <taxon>Chromadorea</taxon>
        <taxon>Rhabditida</taxon>
        <taxon>Tylenchina</taxon>
        <taxon>Tylenchomorpha</taxon>
        <taxon>Sphaerularioidea</taxon>
        <taxon>Anguinidae</taxon>
        <taxon>Anguininae</taxon>
        <taxon>Ditylenchus</taxon>
    </lineage>
</organism>
<evidence type="ECO:0000256" key="2">
    <source>
        <dbReference type="ARBA" id="ARBA00022833"/>
    </source>
</evidence>
<dbReference type="GO" id="GO:0008270">
    <property type="term" value="F:zinc ion binding"/>
    <property type="evidence" value="ECO:0007669"/>
    <property type="project" value="UniProtKB-KW"/>
</dbReference>
<keyword evidence="5" id="KW-1185">Reference proteome</keyword>
<name>A0A915EAA1_9BILA</name>
<keyword evidence="1 3" id="KW-0863">Zinc-finger</keyword>
<evidence type="ECO:0000256" key="1">
    <source>
        <dbReference type="ARBA" id="ARBA00022771"/>
    </source>
</evidence>
<reference evidence="6" key="1">
    <citation type="submission" date="2022-11" db="UniProtKB">
        <authorList>
            <consortium name="WormBaseParasite"/>
        </authorList>
    </citation>
    <scope>IDENTIFICATION</scope>
</reference>
<dbReference type="WBParaSite" id="jg402">
    <property type="protein sequence ID" value="jg402"/>
    <property type="gene ID" value="jg402"/>
</dbReference>
<dbReference type="AlphaFoldDB" id="A0A915EAA1"/>
<keyword evidence="1 3" id="KW-0479">Metal-binding</keyword>
<dbReference type="PROSITE" id="PS50089">
    <property type="entry name" value="ZF_RING_2"/>
    <property type="match status" value="1"/>
</dbReference>
<keyword evidence="2" id="KW-0862">Zinc</keyword>
<evidence type="ECO:0000259" key="4">
    <source>
        <dbReference type="PROSITE" id="PS50089"/>
    </source>
</evidence>
<evidence type="ECO:0000256" key="3">
    <source>
        <dbReference type="PROSITE-ProRule" id="PRU00175"/>
    </source>
</evidence>
<accession>A0A915EAA1</accession>
<evidence type="ECO:0000313" key="6">
    <source>
        <dbReference type="WBParaSite" id="jg402"/>
    </source>
</evidence>
<dbReference type="Proteomes" id="UP000887574">
    <property type="component" value="Unplaced"/>
</dbReference>
<protein>
    <submittedName>
        <fullName evidence="6">RING-type domain-containing protein</fullName>
    </submittedName>
</protein>
<sequence>MSCFEERNLLHSIENKDQIKILKVEELLAEESFASSSLSFFDLLSKLAKDNCCSRNSMIAVLSHDLKHQARIAVSNQSCSSVDQPLEQSLDSITPAIPQKAKRSRKRKAPVIIEQSTTTIESAQSQSPVVKEEQIKIKGAPKKTFSPLQNVKMEEIKLEKQCCQLCAQHIQNDFLTCVQCGQLTGCTNCMLSLCQQQLTKCPRCSCIWDFRSFQVNYTIGNFLFPFAVPNSACCQLISELRDQYNA</sequence>